<feature type="domain" description="Excalibur calcium-binding" evidence="2">
    <location>
        <begin position="64"/>
        <end position="95"/>
    </location>
</feature>
<sequence>MERASAVTAQWDCHAMARRCGALPGGDRTVDALPSCGAASCARRDRERVRAGAHRPLAVLRELRRRTGRGAAPLLRGRPGYAPRLDADDDGIGCEREK</sequence>
<dbReference type="RefSeq" id="WP_279927298.1">
    <property type="nucleotide sequence ID" value="NZ_JARWBG010000008.1"/>
</dbReference>
<feature type="region of interest" description="Disordered" evidence="1">
    <location>
        <begin position="68"/>
        <end position="98"/>
    </location>
</feature>
<protein>
    <submittedName>
        <fullName evidence="3">Excalibur calcium-binding domain-containing protein</fullName>
    </submittedName>
</protein>
<proteinExistence type="predicted"/>
<evidence type="ECO:0000259" key="2">
    <source>
        <dbReference type="SMART" id="SM00894"/>
    </source>
</evidence>
<evidence type="ECO:0000313" key="4">
    <source>
        <dbReference type="Proteomes" id="UP001223144"/>
    </source>
</evidence>
<evidence type="ECO:0000313" key="3">
    <source>
        <dbReference type="EMBL" id="MDH2389013.1"/>
    </source>
</evidence>
<accession>A0ABT6HL81</accession>
<organism evidence="3 4">
    <name type="scientific">Streptomyces chengmaiensis</name>
    <dbReference type="NCBI Taxonomy" id="3040919"/>
    <lineage>
        <taxon>Bacteria</taxon>
        <taxon>Bacillati</taxon>
        <taxon>Actinomycetota</taxon>
        <taxon>Actinomycetes</taxon>
        <taxon>Kitasatosporales</taxon>
        <taxon>Streptomycetaceae</taxon>
        <taxon>Streptomyces</taxon>
    </lineage>
</organism>
<gene>
    <name evidence="3" type="ORF">QCN29_09460</name>
</gene>
<dbReference type="InterPro" id="IPR008613">
    <property type="entry name" value="Excalibur_Ca-bd_domain"/>
</dbReference>
<reference evidence="3 4" key="1">
    <citation type="submission" date="2023-04" db="EMBL/GenBank/DDBJ databases">
        <title>Streptomyces chengmaiensis sp. nov. isolated from the stem of mangrove plant in Hainan.</title>
        <authorList>
            <person name="Huang X."/>
            <person name="Zhou S."/>
            <person name="Chu X."/>
            <person name="Xie Y."/>
            <person name="Lin Y."/>
        </authorList>
    </citation>
    <scope>NUCLEOTIDE SEQUENCE [LARGE SCALE GENOMIC DNA]</scope>
    <source>
        <strain evidence="3 4">HNM0663</strain>
    </source>
</reference>
<comment type="caution">
    <text evidence="3">The sequence shown here is derived from an EMBL/GenBank/DDBJ whole genome shotgun (WGS) entry which is preliminary data.</text>
</comment>
<keyword evidence="4" id="KW-1185">Reference proteome</keyword>
<evidence type="ECO:0000256" key="1">
    <source>
        <dbReference type="SAM" id="MobiDB-lite"/>
    </source>
</evidence>
<dbReference type="EMBL" id="JARWBG010000008">
    <property type="protein sequence ID" value="MDH2389013.1"/>
    <property type="molecule type" value="Genomic_DNA"/>
</dbReference>
<dbReference type="Pfam" id="PF05901">
    <property type="entry name" value="Excalibur"/>
    <property type="match status" value="1"/>
</dbReference>
<dbReference type="Proteomes" id="UP001223144">
    <property type="component" value="Unassembled WGS sequence"/>
</dbReference>
<dbReference type="SMART" id="SM00894">
    <property type="entry name" value="Excalibur"/>
    <property type="match status" value="1"/>
</dbReference>
<name>A0ABT6HL81_9ACTN</name>